<evidence type="ECO:0000259" key="14">
    <source>
        <dbReference type="PROSITE" id="PS50262"/>
    </source>
</evidence>
<keyword evidence="3 13" id="KW-0812">Transmembrane</keyword>
<dbReference type="PANTHER" id="PTHR11334">
    <property type="entry name" value="MAS-RELATED G-PROTEIN COUPLED RECEPTOR"/>
    <property type="match status" value="1"/>
</dbReference>
<dbReference type="SUPFAM" id="SSF81321">
    <property type="entry name" value="Family A G protein-coupled receptor-like"/>
    <property type="match status" value="1"/>
</dbReference>
<feature type="transmembrane region" description="Helical" evidence="13">
    <location>
        <begin position="106"/>
        <end position="126"/>
    </location>
</feature>
<feature type="transmembrane region" description="Helical" evidence="13">
    <location>
        <begin position="34"/>
        <end position="54"/>
    </location>
</feature>
<dbReference type="PANTHER" id="PTHR11334:SF1">
    <property type="entry name" value="G-PROTEIN COUPLED RECEPTOR 152-RELATED"/>
    <property type="match status" value="1"/>
</dbReference>
<evidence type="ECO:0000256" key="2">
    <source>
        <dbReference type="ARBA" id="ARBA00022475"/>
    </source>
</evidence>
<dbReference type="PRINTS" id="PR00237">
    <property type="entry name" value="GPCRRHODOPSN"/>
</dbReference>
<feature type="compositionally biased region" description="Polar residues" evidence="12">
    <location>
        <begin position="407"/>
        <end position="420"/>
    </location>
</feature>
<comment type="function">
    <text evidence="10">Orphan receptor.</text>
</comment>
<evidence type="ECO:0000256" key="5">
    <source>
        <dbReference type="ARBA" id="ARBA00023040"/>
    </source>
</evidence>
<dbReference type="EMBL" id="VOAJ01004385">
    <property type="protein sequence ID" value="KAF0877467.1"/>
    <property type="molecule type" value="Genomic_DNA"/>
</dbReference>
<keyword evidence="7" id="KW-1015">Disulfide bond</keyword>
<evidence type="ECO:0000256" key="6">
    <source>
        <dbReference type="ARBA" id="ARBA00023136"/>
    </source>
</evidence>
<dbReference type="Pfam" id="PF00001">
    <property type="entry name" value="7tm_1"/>
    <property type="match status" value="1"/>
</dbReference>
<evidence type="ECO:0000256" key="13">
    <source>
        <dbReference type="SAM" id="Phobius"/>
    </source>
</evidence>
<comment type="subcellular location">
    <subcellularLocation>
        <location evidence="1">Cell membrane</location>
        <topology evidence="1">Multi-pass membrane protein</topology>
    </subcellularLocation>
</comment>
<accession>A0A6G1APE8</accession>
<evidence type="ECO:0000256" key="8">
    <source>
        <dbReference type="ARBA" id="ARBA00023170"/>
    </source>
</evidence>
<evidence type="ECO:0000256" key="11">
    <source>
        <dbReference type="ARBA" id="ARBA00068759"/>
    </source>
</evidence>
<keyword evidence="2" id="KW-1003">Cell membrane</keyword>
<evidence type="ECO:0000256" key="7">
    <source>
        <dbReference type="ARBA" id="ARBA00023157"/>
    </source>
</evidence>
<feature type="region of interest" description="Disordered" evidence="12">
    <location>
        <begin position="325"/>
        <end position="495"/>
    </location>
</feature>
<evidence type="ECO:0000256" key="12">
    <source>
        <dbReference type="SAM" id="MobiDB-lite"/>
    </source>
</evidence>
<keyword evidence="5" id="KW-0297">G-protein coupled receptor</keyword>
<feature type="transmembrane region" description="Helical" evidence="13">
    <location>
        <begin position="147"/>
        <end position="169"/>
    </location>
</feature>
<feature type="domain" description="G-protein coupled receptors family 1 profile" evidence="14">
    <location>
        <begin position="46"/>
        <end position="296"/>
    </location>
</feature>
<keyword evidence="6 13" id="KW-0472">Membrane</keyword>
<feature type="non-terminal residue" evidence="15">
    <location>
        <position position="1"/>
    </location>
</feature>
<name>A0A6G1APE8_CROCR</name>
<dbReference type="InterPro" id="IPR000276">
    <property type="entry name" value="GPCR_Rhodpsn"/>
</dbReference>
<keyword evidence="9" id="KW-0807">Transducer</keyword>
<evidence type="ECO:0000256" key="9">
    <source>
        <dbReference type="ARBA" id="ARBA00023224"/>
    </source>
</evidence>
<comment type="caution">
    <text evidence="15">The sequence shown here is derived from an EMBL/GenBank/DDBJ whole genome shotgun (WGS) entry which is preliminary data.</text>
</comment>
<gene>
    <name evidence="15" type="primary">Gpr152_8</name>
    <name evidence="15" type="ORF">FOF47_R01575</name>
</gene>
<feature type="transmembrane region" description="Helical" evidence="13">
    <location>
        <begin position="66"/>
        <end position="86"/>
    </location>
</feature>
<dbReference type="PROSITE" id="PS50262">
    <property type="entry name" value="G_PROTEIN_RECEP_F1_2"/>
    <property type="match status" value="1"/>
</dbReference>
<keyword evidence="4 13" id="KW-1133">Transmembrane helix</keyword>
<dbReference type="GO" id="GO:0004930">
    <property type="term" value="F:G protein-coupled receptor activity"/>
    <property type="evidence" value="ECO:0007669"/>
    <property type="project" value="UniProtKB-KW"/>
</dbReference>
<dbReference type="FunFam" id="1.20.1070.10:FF:000226">
    <property type="entry name" value="Probable G-protein coupled receptor 152"/>
    <property type="match status" value="1"/>
</dbReference>
<organism evidence="15 16">
    <name type="scientific">Crocuta crocuta</name>
    <name type="common">Spotted hyena</name>
    <dbReference type="NCBI Taxonomy" id="9678"/>
    <lineage>
        <taxon>Eukaryota</taxon>
        <taxon>Metazoa</taxon>
        <taxon>Chordata</taxon>
        <taxon>Craniata</taxon>
        <taxon>Vertebrata</taxon>
        <taxon>Euteleostomi</taxon>
        <taxon>Mammalia</taxon>
        <taxon>Eutheria</taxon>
        <taxon>Laurasiatheria</taxon>
        <taxon>Carnivora</taxon>
        <taxon>Feliformia</taxon>
        <taxon>Hyaenidae</taxon>
        <taxon>Crocuta</taxon>
    </lineage>
</organism>
<evidence type="ECO:0000313" key="16">
    <source>
        <dbReference type="Proteomes" id="UP000475037"/>
    </source>
</evidence>
<evidence type="ECO:0000256" key="3">
    <source>
        <dbReference type="ARBA" id="ARBA00022692"/>
    </source>
</evidence>
<feature type="transmembrane region" description="Helical" evidence="13">
    <location>
        <begin position="242"/>
        <end position="263"/>
    </location>
</feature>
<sequence length="495" mass="53181">TDTAMEANLGAAGHGPRTELDDEDYYPQGGWDTVFLVALLLLGLPANGLMAWLAGSQARQGAGTRLALLLLSLALSDFLFLAAAAFQILEIQQGGHWPLGTAACRFYYFLWGVSHSSGLFLLAALSMDRCLLALCPRWYPGHRPARLPLWVCAGVWVLATLFSVPWLVFPEAAVWWYDLVICLDFWDSEELPLRMLEVLGGFLPFLQLLVCHVLTQAAACGTCRRHRPGPTACRGFARVAKAVLSAYVVLRLPYHLAQLLYLAFLWDLYPGYLLWEALVYTDYLILLDSCLRPFLCLLASADPRALVRALLSPFAAALCEERPGSFTPAEPQPQVDSGSQTLPGPLAGVQPEVRPAAQPQPDAVSQPQGTPTAEPRWDSVAGPQADPTAQPRADSVARPRADLVIQPQLNAPVQPQVNRESQPHVDFVAQPQASPKAQTPGPASSPALGPRDEASSGPSTEPPPEAPQAPAVPADSEGEGPSRAPPEEAPGAGPT</sequence>
<dbReference type="Gene3D" id="1.20.1070.10">
    <property type="entry name" value="Rhodopsin 7-helix transmembrane proteins"/>
    <property type="match status" value="1"/>
</dbReference>
<feature type="compositionally biased region" description="Low complexity" evidence="12">
    <location>
        <begin position="468"/>
        <end position="482"/>
    </location>
</feature>
<evidence type="ECO:0000256" key="4">
    <source>
        <dbReference type="ARBA" id="ARBA00022989"/>
    </source>
</evidence>
<dbReference type="InterPro" id="IPR017452">
    <property type="entry name" value="GPCR_Rhodpsn_7TM"/>
</dbReference>
<evidence type="ECO:0000256" key="10">
    <source>
        <dbReference type="ARBA" id="ARBA00035627"/>
    </source>
</evidence>
<reference evidence="15 16" key="1">
    <citation type="submission" date="2019-11" db="EMBL/GenBank/DDBJ databases">
        <authorList>
            <person name="Yang C."/>
            <person name="Li F."/>
        </authorList>
    </citation>
    <scope>NUCLEOTIDE SEQUENCE [LARGE SCALE GENOMIC DNA]</scope>
    <source>
        <strain evidence="15">KB4526</strain>
        <tissue evidence="15">Muscle</tissue>
    </source>
</reference>
<dbReference type="Proteomes" id="UP000475037">
    <property type="component" value="Unassembled WGS sequence"/>
</dbReference>
<dbReference type="GO" id="GO:0005886">
    <property type="term" value="C:plasma membrane"/>
    <property type="evidence" value="ECO:0007669"/>
    <property type="project" value="UniProtKB-SubCell"/>
</dbReference>
<keyword evidence="16" id="KW-1185">Reference proteome</keyword>
<feature type="transmembrane region" description="Helical" evidence="13">
    <location>
        <begin position="198"/>
        <end position="221"/>
    </location>
</feature>
<evidence type="ECO:0000256" key="1">
    <source>
        <dbReference type="ARBA" id="ARBA00004651"/>
    </source>
</evidence>
<feature type="non-terminal residue" evidence="15">
    <location>
        <position position="495"/>
    </location>
</feature>
<dbReference type="AlphaFoldDB" id="A0A6G1APE8"/>
<proteinExistence type="predicted"/>
<keyword evidence="8" id="KW-0675">Receptor</keyword>
<evidence type="ECO:0000313" key="15">
    <source>
        <dbReference type="EMBL" id="KAF0877467.1"/>
    </source>
</evidence>
<protein>
    <recommendedName>
        <fullName evidence="11">Probable G-protein coupled receptor 152</fullName>
    </recommendedName>
</protein>
<dbReference type="InterPro" id="IPR026234">
    <property type="entry name" value="MRGPCRFAMILY"/>
</dbReference>